<dbReference type="AlphaFoldDB" id="A0A5C8HXJ3"/>
<evidence type="ECO:0000256" key="3">
    <source>
        <dbReference type="ARBA" id="ARBA00023027"/>
    </source>
</evidence>
<comment type="caution">
    <text evidence="6">The sequence shown here is derived from an EMBL/GenBank/DDBJ whole genome shotgun (WGS) entry which is preliminary data.</text>
</comment>
<organism evidence="6 7">
    <name type="scientific">Microbacterium hatanonis</name>
    <dbReference type="NCBI Taxonomy" id="404366"/>
    <lineage>
        <taxon>Bacteria</taxon>
        <taxon>Bacillati</taxon>
        <taxon>Actinomycetota</taxon>
        <taxon>Actinomycetes</taxon>
        <taxon>Micrococcales</taxon>
        <taxon>Microbacteriaceae</taxon>
        <taxon>Microbacterium</taxon>
    </lineage>
</organism>
<keyword evidence="3" id="KW-0520">NAD</keyword>
<proteinExistence type="inferred from homology"/>
<dbReference type="GO" id="GO:0000166">
    <property type="term" value="F:nucleotide binding"/>
    <property type="evidence" value="ECO:0007669"/>
    <property type="project" value="InterPro"/>
</dbReference>
<dbReference type="Gene3D" id="3.30.360.10">
    <property type="entry name" value="Dihydrodipicolinate Reductase, domain 2"/>
    <property type="match status" value="1"/>
</dbReference>
<dbReference type="InterPro" id="IPR000683">
    <property type="entry name" value="Gfo/Idh/MocA-like_OxRdtase_N"/>
</dbReference>
<sequence>MRRASSRATANRRPQLERCEPGGAVWTGANPGLPKRVIVGIEATVLRWGVIGTGRICETFVPDIQAAGGRVVGVWGRTAEKTDTFAQEHDIPFATLDLEQLLGRDDIDVVYVATPPATHLDLSVRALQAGKHVLVEKPMATSAADVEQLFDVARSHDRFVMEAMWMKFNPLHVEVVRRIQAGLIGEPRYVRGAFGMPFPAGGSRWDAALGGSTVLDQGIYPVTLAIWVLGQATELLATGTVRDGVDVTAQISMVHENGRTSQLACSVLEFVDPSASMSGTAGWVEIPAMFWATDVAHLHAGSTGALFGKPELLTRPREGNGYIPMIRSVTKAISSGHRQHPEHDLSATRSVARVLDAVRAQIHGEVRA</sequence>
<accession>A0A5C8HXJ3</accession>
<protein>
    <submittedName>
        <fullName evidence="6">Gfo/Idh/MocA family oxidoreductase</fullName>
    </submittedName>
</protein>
<keyword evidence="2" id="KW-0560">Oxidoreductase</keyword>
<evidence type="ECO:0000313" key="7">
    <source>
        <dbReference type="Proteomes" id="UP000321034"/>
    </source>
</evidence>
<dbReference type="Proteomes" id="UP000321034">
    <property type="component" value="Unassembled WGS sequence"/>
</dbReference>
<dbReference type="InterPro" id="IPR050984">
    <property type="entry name" value="Gfo/Idh/MocA_domain"/>
</dbReference>
<dbReference type="PANTHER" id="PTHR22604:SF105">
    <property type="entry name" value="TRANS-1,2-DIHYDROBENZENE-1,2-DIOL DEHYDROGENASE"/>
    <property type="match status" value="1"/>
</dbReference>
<keyword evidence="7" id="KW-1185">Reference proteome</keyword>
<dbReference type="SUPFAM" id="SSF55347">
    <property type="entry name" value="Glyceraldehyde-3-phosphate dehydrogenase-like, C-terminal domain"/>
    <property type="match status" value="1"/>
</dbReference>
<evidence type="ECO:0000259" key="5">
    <source>
        <dbReference type="Pfam" id="PF22725"/>
    </source>
</evidence>
<dbReference type="InterPro" id="IPR036291">
    <property type="entry name" value="NAD(P)-bd_dom_sf"/>
</dbReference>
<dbReference type="Pfam" id="PF01408">
    <property type="entry name" value="GFO_IDH_MocA"/>
    <property type="match status" value="1"/>
</dbReference>
<dbReference type="GO" id="GO:0016491">
    <property type="term" value="F:oxidoreductase activity"/>
    <property type="evidence" value="ECO:0007669"/>
    <property type="project" value="UniProtKB-KW"/>
</dbReference>
<dbReference type="Gene3D" id="3.40.50.720">
    <property type="entry name" value="NAD(P)-binding Rossmann-like Domain"/>
    <property type="match status" value="1"/>
</dbReference>
<evidence type="ECO:0000259" key="4">
    <source>
        <dbReference type="Pfam" id="PF01408"/>
    </source>
</evidence>
<comment type="similarity">
    <text evidence="1">Belongs to the Gfo/Idh/MocA family.</text>
</comment>
<dbReference type="OrthoDB" id="9815825at2"/>
<evidence type="ECO:0000313" key="6">
    <source>
        <dbReference type="EMBL" id="TXK09676.1"/>
    </source>
</evidence>
<dbReference type="Pfam" id="PF22725">
    <property type="entry name" value="GFO_IDH_MocA_C3"/>
    <property type="match status" value="1"/>
</dbReference>
<dbReference type="InterPro" id="IPR055170">
    <property type="entry name" value="GFO_IDH_MocA-like_dom"/>
</dbReference>
<reference evidence="6 7" key="1">
    <citation type="submission" date="2019-08" db="EMBL/GenBank/DDBJ databases">
        <authorList>
            <person name="Dong K."/>
        </authorList>
    </citation>
    <scope>NUCLEOTIDE SEQUENCE [LARGE SCALE GENOMIC DNA]</scope>
    <source>
        <strain evidence="6 7">JCM14558</strain>
    </source>
</reference>
<feature type="domain" description="Gfo/Idh/MocA-like oxidoreductase N-terminal" evidence="4">
    <location>
        <begin position="46"/>
        <end position="162"/>
    </location>
</feature>
<dbReference type="SUPFAM" id="SSF51735">
    <property type="entry name" value="NAD(P)-binding Rossmann-fold domains"/>
    <property type="match status" value="1"/>
</dbReference>
<feature type="domain" description="GFO/IDH/MocA-like oxidoreductase" evidence="5">
    <location>
        <begin position="174"/>
        <end position="284"/>
    </location>
</feature>
<evidence type="ECO:0000256" key="2">
    <source>
        <dbReference type="ARBA" id="ARBA00023002"/>
    </source>
</evidence>
<dbReference type="PANTHER" id="PTHR22604">
    <property type="entry name" value="OXIDOREDUCTASES"/>
    <property type="match status" value="1"/>
</dbReference>
<dbReference type="EMBL" id="VRSV01000002">
    <property type="protein sequence ID" value="TXK09676.1"/>
    <property type="molecule type" value="Genomic_DNA"/>
</dbReference>
<gene>
    <name evidence="6" type="ORF">FVP77_12280</name>
</gene>
<name>A0A5C8HXJ3_9MICO</name>
<evidence type="ECO:0000256" key="1">
    <source>
        <dbReference type="ARBA" id="ARBA00010928"/>
    </source>
</evidence>